<evidence type="ECO:0000256" key="2">
    <source>
        <dbReference type="ARBA" id="ARBA00023242"/>
    </source>
</evidence>
<evidence type="ECO:0000256" key="1">
    <source>
        <dbReference type="ARBA" id="ARBA00004123"/>
    </source>
</evidence>
<dbReference type="Pfam" id="PF24245">
    <property type="entry name" value="INO80F"/>
    <property type="match status" value="1"/>
</dbReference>
<keyword evidence="5" id="KW-1185">Reference proteome</keyword>
<dbReference type="EnsemblMetazoa" id="tetur17g01630.1">
    <property type="protein sequence ID" value="tetur17g01630.1"/>
    <property type="gene ID" value="tetur17g01630"/>
</dbReference>
<evidence type="ECO:0000313" key="5">
    <source>
        <dbReference type="Proteomes" id="UP000015104"/>
    </source>
</evidence>
<evidence type="ECO:0000313" key="4">
    <source>
        <dbReference type="EnsemblMetazoa" id="tetur17g01630.1"/>
    </source>
</evidence>
<gene>
    <name evidence="4" type="primary">107366105</name>
</gene>
<comment type="subcellular location">
    <subcellularLocation>
        <location evidence="1">Nucleus</location>
    </subcellularLocation>
</comment>
<dbReference type="HOGENOM" id="CLU_2280938_0_0_1"/>
<keyword evidence="2" id="KW-0539">Nucleus</keyword>
<reference evidence="4" key="2">
    <citation type="submission" date="2015-06" db="UniProtKB">
        <authorList>
            <consortium name="EnsemblMetazoa"/>
        </authorList>
    </citation>
    <scope>IDENTIFICATION</scope>
</reference>
<proteinExistence type="predicted"/>
<protein>
    <recommendedName>
        <fullName evidence="3">INO80 complex subunit F domain-containing protein</fullName>
    </recommendedName>
</protein>
<dbReference type="Proteomes" id="UP000015104">
    <property type="component" value="Unassembled WGS sequence"/>
</dbReference>
<dbReference type="InterPro" id="IPR056513">
    <property type="entry name" value="INO80F"/>
</dbReference>
<dbReference type="EMBL" id="CAEY01000337">
    <property type="status" value="NOT_ANNOTATED_CDS"/>
    <property type="molecule type" value="Genomic_DNA"/>
</dbReference>
<accession>T1KPT2</accession>
<sequence length="102" mass="12206">MDYCVSLPFSYNLNDPFEMDKNIKQEPGTESITNPELLSFEDKLYEIKCVKLSKRIEEYKLENEKLIQHIYEFKKLVDRYSKQKSALIKRLSTYANTDWPET</sequence>
<organism evidence="4 5">
    <name type="scientific">Tetranychus urticae</name>
    <name type="common">Two-spotted spider mite</name>
    <dbReference type="NCBI Taxonomy" id="32264"/>
    <lineage>
        <taxon>Eukaryota</taxon>
        <taxon>Metazoa</taxon>
        <taxon>Ecdysozoa</taxon>
        <taxon>Arthropoda</taxon>
        <taxon>Chelicerata</taxon>
        <taxon>Arachnida</taxon>
        <taxon>Acari</taxon>
        <taxon>Acariformes</taxon>
        <taxon>Trombidiformes</taxon>
        <taxon>Prostigmata</taxon>
        <taxon>Eleutherengona</taxon>
        <taxon>Raphignathae</taxon>
        <taxon>Tetranychoidea</taxon>
        <taxon>Tetranychidae</taxon>
        <taxon>Tetranychus</taxon>
    </lineage>
</organism>
<dbReference type="GO" id="GO:0005634">
    <property type="term" value="C:nucleus"/>
    <property type="evidence" value="ECO:0007669"/>
    <property type="project" value="UniProtKB-SubCell"/>
</dbReference>
<name>T1KPT2_TETUR</name>
<evidence type="ECO:0000259" key="3">
    <source>
        <dbReference type="Pfam" id="PF24245"/>
    </source>
</evidence>
<feature type="domain" description="INO80 complex subunit F" evidence="3">
    <location>
        <begin position="45"/>
        <end position="91"/>
    </location>
</feature>
<dbReference type="AlphaFoldDB" id="T1KPT2"/>
<reference evidence="5" key="1">
    <citation type="submission" date="2011-08" db="EMBL/GenBank/DDBJ databases">
        <authorList>
            <person name="Rombauts S."/>
        </authorList>
    </citation>
    <scope>NUCLEOTIDE SEQUENCE</scope>
    <source>
        <strain evidence="5">London</strain>
    </source>
</reference>